<protein>
    <submittedName>
        <fullName evidence="1">Uncharacterized protein</fullName>
    </submittedName>
</protein>
<organism evidence="1 2">
    <name type="scientific">Virgibacillus subterraneus</name>
    <dbReference type="NCBI Taxonomy" id="621109"/>
    <lineage>
        <taxon>Bacteria</taxon>
        <taxon>Bacillati</taxon>
        <taxon>Bacillota</taxon>
        <taxon>Bacilli</taxon>
        <taxon>Bacillales</taxon>
        <taxon>Bacillaceae</taxon>
        <taxon>Virgibacillus</taxon>
    </lineage>
</organism>
<keyword evidence="2" id="KW-1185">Reference proteome</keyword>
<evidence type="ECO:0000313" key="1">
    <source>
        <dbReference type="EMBL" id="SEQ47157.1"/>
    </source>
</evidence>
<reference evidence="1 2" key="1">
    <citation type="submission" date="2016-10" db="EMBL/GenBank/DDBJ databases">
        <authorList>
            <person name="Varghese N."/>
            <person name="Submissions S."/>
        </authorList>
    </citation>
    <scope>NUCLEOTIDE SEQUENCE [LARGE SCALE GENOMIC DNA]</scope>
    <source>
        <strain evidence="1 2">CGMCC 1.7734</strain>
    </source>
</reference>
<name>A0A1H9GAN0_9BACI</name>
<dbReference type="EMBL" id="FOEH01000003">
    <property type="protein sequence ID" value="SEQ47157.1"/>
    <property type="molecule type" value="Genomic_DNA"/>
</dbReference>
<comment type="caution">
    <text evidence="1">The sequence shown here is derived from an EMBL/GenBank/DDBJ whole genome shotgun (WGS) entry which is preliminary data.</text>
</comment>
<proteinExistence type="predicted"/>
<accession>A0A1H9GAN0</accession>
<dbReference type="Proteomes" id="UP000198733">
    <property type="component" value="Unassembled WGS sequence"/>
</dbReference>
<evidence type="ECO:0000313" key="2">
    <source>
        <dbReference type="Proteomes" id="UP000198733"/>
    </source>
</evidence>
<gene>
    <name evidence="1" type="ORF">SAMN05216232_2533</name>
</gene>
<sequence>MTFEKPLITYQSHVKPYGEHFRLVVIDDKTLYEIDQFAKSIVKVKKNESHHKYDNNSHYKRYFTGTLGEVALEKYLNVSGIVNWSIGDSKKYHEPDLKNIGVNAGIKTVDYGLFPIIFKKSYSNEIIMIRWKKRYVYICGLASKEVLYKYQSDDLIKDPKLKARGTKTGFYGFEQLQGFTNLDELRRIGT</sequence>
<dbReference type="RefSeq" id="WP_092504706.1">
    <property type="nucleotide sequence ID" value="NZ_FOEH01000003.1"/>
</dbReference>